<dbReference type="RefSeq" id="WP_008482383.1">
    <property type="nucleotide sequence ID" value="NZ_AMRI01000002.1"/>
</dbReference>
<dbReference type="EMBL" id="AMRI01000002">
    <property type="protein sequence ID" value="EKE77401.1"/>
    <property type="molecule type" value="Genomic_DNA"/>
</dbReference>
<dbReference type="GO" id="GO:0006284">
    <property type="term" value="P:base-excision repair"/>
    <property type="evidence" value="ECO:0007669"/>
    <property type="project" value="InterPro"/>
</dbReference>
<dbReference type="OrthoDB" id="9795156at2"/>
<keyword evidence="2" id="KW-1185">Reference proteome</keyword>
<dbReference type="PATRIC" id="fig|745411.4.peg.245"/>
<evidence type="ECO:0000313" key="2">
    <source>
        <dbReference type="Proteomes" id="UP000006755"/>
    </source>
</evidence>
<dbReference type="SUPFAM" id="SSF48150">
    <property type="entry name" value="DNA-glycosylase"/>
    <property type="match status" value="1"/>
</dbReference>
<dbReference type="InterPro" id="IPR011257">
    <property type="entry name" value="DNA_glycosylase"/>
</dbReference>
<dbReference type="GO" id="GO:0008725">
    <property type="term" value="F:DNA-3-methyladenine glycosylase activity"/>
    <property type="evidence" value="ECO:0007669"/>
    <property type="project" value="InterPro"/>
</dbReference>
<dbReference type="STRING" id="745411.B3C1_01280"/>
<dbReference type="InterPro" id="IPR052891">
    <property type="entry name" value="DNA-3mA_glycosylase"/>
</dbReference>
<organism evidence="1 2">
    <name type="scientific">Gallaecimonas xiamenensis 3-C-1</name>
    <dbReference type="NCBI Taxonomy" id="745411"/>
    <lineage>
        <taxon>Bacteria</taxon>
        <taxon>Pseudomonadati</taxon>
        <taxon>Pseudomonadota</taxon>
        <taxon>Gammaproteobacteria</taxon>
        <taxon>Enterobacterales</taxon>
        <taxon>Gallaecimonadaceae</taxon>
        <taxon>Gallaecimonas</taxon>
    </lineage>
</organism>
<sequence>MREPFQKIWARAAARKGGDAALEALLRPPAHFGDLADLTDDRLLAAFTKQIFQSGFVWRVVEQKWPDFEAVFFGFDIEKMLLLPDEVWEQKSQDPRIIRNATKVMTIRQNAQMLADLAEQHGSAANWLRAWPKDNLVGLWQYLKKHGSRLGGNTGPVALRRVGLDCFLLSQDVEHYLKHCAIFDGSAGSQRSLAAIQDAFNAWQGESGRSFNEISQTIGFSVGDNRPN</sequence>
<reference evidence="1 2" key="1">
    <citation type="journal article" date="2012" name="J. Bacteriol.">
        <title>Genome Sequence of Gallaecimonas xiamenensis Type Strain 3-C-1.</title>
        <authorList>
            <person name="Lai Q."/>
            <person name="Wang L."/>
            <person name="Wang W."/>
            <person name="Shao Z."/>
        </authorList>
    </citation>
    <scope>NUCLEOTIDE SEQUENCE [LARGE SCALE GENOMIC DNA]</scope>
    <source>
        <strain evidence="1 2">3-C-1</strain>
    </source>
</reference>
<dbReference type="Gene3D" id="1.10.340.30">
    <property type="entry name" value="Hypothetical protein, domain 2"/>
    <property type="match status" value="1"/>
</dbReference>
<dbReference type="InterPro" id="IPR005019">
    <property type="entry name" value="Adenine_glyco"/>
</dbReference>
<proteinExistence type="predicted"/>
<comment type="caution">
    <text evidence="1">The sequence shown here is derived from an EMBL/GenBank/DDBJ whole genome shotgun (WGS) entry which is preliminary data.</text>
</comment>
<dbReference type="Proteomes" id="UP000006755">
    <property type="component" value="Unassembled WGS sequence"/>
</dbReference>
<accession>K2J305</accession>
<dbReference type="eggNOG" id="COG2818">
    <property type="taxonomic scope" value="Bacteria"/>
</dbReference>
<dbReference type="Pfam" id="PF03352">
    <property type="entry name" value="Adenine_glyco"/>
    <property type="match status" value="1"/>
</dbReference>
<gene>
    <name evidence="1" type="ORF">B3C1_01280</name>
</gene>
<dbReference type="AlphaFoldDB" id="K2J305"/>
<dbReference type="PANTHER" id="PTHR30037">
    <property type="entry name" value="DNA-3-METHYLADENINE GLYCOSYLASE 1"/>
    <property type="match status" value="1"/>
</dbReference>
<evidence type="ECO:0000313" key="1">
    <source>
        <dbReference type="EMBL" id="EKE77401.1"/>
    </source>
</evidence>
<protein>
    <submittedName>
        <fullName evidence="1">3-methyladenine DNA glycosylase</fullName>
    </submittedName>
</protein>
<dbReference type="PANTHER" id="PTHR30037:SF3">
    <property type="entry name" value="BLR0857 PROTEIN"/>
    <property type="match status" value="1"/>
</dbReference>
<name>K2J305_9GAMM</name>